<comment type="caution">
    <text evidence="1">The sequence shown here is derived from an EMBL/GenBank/DDBJ whole genome shotgun (WGS) entry which is preliminary data.</text>
</comment>
<protein>
    <submittedName>
        <fullName evidence="1">Uncharacterized protein</fullName>
    </submittedName>
</protein>
<evidence type="ECO:0000313" key="2">
    <source>
        <dbReference type="Proteomes" id="UP001066276"/>
    </source>
</evidence>
<dbReference type="Proteomes" id="UP001066276">
    <property type="component" value="Chromosome 7"/>
</dbReference>
<keyword evidence="2" id="KW-1185">Reference proteome</keyword>
<dbReference type="AlphaFoldDB" id="A0AAV7Q491"/>
<accession>A0AAV7Q491</accession>
<dbReference type="EMBL" id="JANPWB010000011">
    <property type="protein sequence ID" value="KAJ1132860.1"/>
    <property type="molecule type" value="Genomic_DNA"/>
</dbReference>
<evidence type="ECO:0000313" key="1">
    <source>
        <dbReference type="EMBL" id="KAJ1132860.1"/>
    </source>
</evidence>
<sequence>MESIYDLRQRIVVTSNTLRQPVLGTSNPGKHIKAEEEGQGQWDTISLDDTAARCGSRDPNRGLQSAVEASAREMLVTRQTAPIRMVCWRAKVPPLDRSHLPVGGETLAAPELHARGGVRPTHPRARLLWRATLEAYTRSSEAPDDDGEVFLARIDLPSLTDENRATLDGLITKEELTVDQNR</sequence>
<name>A0AAV7Q491_PLEWA</name>
<reference evidence="1" key="1">
    <citation type="journal article" date="2022" name="bioRxiv">
        <title>Sequencing and chromosome-scale assembly of the giantPleurodeles waltlgenome.</title>
        <authorList>
            <person name="Brown T."/>
            <person name="Elewa A."/>
            <person name="Iarovenko S."/>
            <person name="Subramanian E."/>
            <person name="Araus A.J."/>
            <person name="Petzold A."/>
            <person name="Susuki M."/>
            <person name="Suzuki K.-i.T."/>
            <person name="Hayashi T."/>
            <person name="Toyoda A."/>
            <person name="Oliveira C."/>
            <person name="Osipova E."/>
            <person name="Leigh N.D."/>
            <person name="Simon A."/>
            <person name="Yun M.H."/>
        </authorList>
    </citation>
    <scope>NUCLEOTIDE SEQUENCE</scope>
    <source>
        <strain evidence="1">20211129_DDA</strain>
        <tissue evidence="1">Liver</tissue>
    </source>
</reference>
<gene>
    <name evidence="1" type="ORF">NDU88_011161</name>
</gene>
<proteinExistence type="predicted"/>
<organism evidence="1 2">
    <name type="scientific">Pleurodeles waltl</name>
    <name type="common">Iberian ribbed newt</name>
    <dbReference type="NCBI Taxonomy" id="8319"/>
    <lineage>
        <taxon>Eukaryota</taxon>
        <taxon>Metazoa</taxon>
        <taxon>Chordata</taxon>
        <taxon>Craniata</taxon>
        <taxon>Vertebrata</taxon>
        <taxon>Euteleostomi</taxon>
        <taxon>Amphibia</taxon>
        <taxon>Batrachia</taxon>
        <taxon>Caudata</taxon>
        <taxon>Salamandroidea</taxon>
        <taxon>Salamandridae</taxon>
        <taxon>Pleurodelinae</taxon>
        <taxon>Pleurodeles</taxon>
    </lineage>
</organism>